<proteinExistence type="predicted"/>
<accession>A0A1R3V4R9</accession>
<protein>
    <submittedName>
        <fullName evidence="1">Uncharacterized protein</fullName>
    </submittedName>
</protein>
<organism evidence="1 2">
    <name type="scientific">Mesorhizobium prunaredense</name>
    <dbReference type="NCBI Taxonomy" id="1631249"/>
    <lineage>
        <taxon>Bacteria</taxon>
        <taxon>Pseudomonadati</taxon>
        <taxon>Pseudomonadota</taxon>
        <taxon>Alphaproteobacteria</taxon>
        <taxon>Hyphomicrobiales</taxon>
        <taxon>Phyllobacteriaceae</taxon>
        <taxon>Mesorhizobium</taxon>
    </lineage>
</organism>
<dbReference type="EMBL" id="FTPD01000011">
    <property type="protein sequence ID" value="SIT54903.1"/>
    <property type="molecule type" value="Genomic_DNA"/>
</dbReference>
<name>A0A1R3V4R9_9HYPH</name>
<evidence type="ECO:0000313" key="2">
    <source>
        <dbReference type="Proteomes" id="UP000188388"/>
    </source>
</evidence>
<dbReference type="STRING" id="1631249.BQ8794_190037"/>
<dbReference type="RefSeq" id="WP_342187962.1">
    <property type="nucleotide sequence ID" value="NZ_FTPD01000011.1"/>
</dbReference>
<dbReference type="Proteomes" id="UP000188388">
    <property type="component" value="Unassembled WGS sequence"/>
</dbReference>
<keyword evidence="2" id="KW-1185">Reference proteome</keyword>
<evidence type="ECO:0000313" key="1">
    <source>
        <dbReference type="EMBL" id="SIT54903.1"/>
    </source>
</evidence>
<gene>
    <name evidence="1" type="ORF">BQ8794_190037</name>
</gene>
<sequence length="43" mass="4843">MAELRPAPDWQIAHWLNARSPLAELRGKVVFAVAFQILCPGLR</sequence>
<reference evidence="2" key="1">
    <citation type="submission" date="2017-01" db="EMBL/GenBank/DDBJ databases">
        <authorList>
            <person name="Brunel B."/>
        </authorList>
    </citation>
    <scope>NUCLEOTIDE SEQUENCE [LARGE SCALE GENOMIC DNA]</scope>
</reference>
<dbReference type="AlphaFoldDB" id="A0A1R3V4R9"/>